<evidence type="ECO:0000313" key="2">
    <source>
        <dbReference type="Proteomes" id="UP000289738"/>
    </source>
</evidence>
<evidence type="ECO:0000313" key="1">
    <source>
        <dbReference type="EMBL" id="RYR49817.1"/>
    </source>
</evidence>
<dbReference type="AlphaFoldDB" id="A0A445CFX8"/>
<name>A0A445CFX8_ARAHY</name>
<accession>A0A445CFX8</accession>
<keyword evidence="2" id="KW-1185">Reference proteome</keyword>
<comment type="caution">
    <text evidence="1">The sequence shown here is derived from an EMBL/GenBank/DDBJ whole genome shotgun (WGS) entry which is preliminary data.</text>
</comment>
<organism evidence="1 2">
    <name type="scientific">Arachis hypogaea</name>
    <name type="common">Peanut</name>
    <dbReference type="NCBI Taxonomy" id="3818"/>
    <lineage>
        <taxon>Eukaryota</taxon>
        <taxon>Viridiplantae</taxon>
        <taxon>Streptophyta</taxon>
        <taxon>Embryophyta</taxon>
        <taxon>Tracheophyta</taxon>
        <taxon>Spermatophyta</taxon>
        <taxon>Magnoliopsida</taxon>
        <taxon>eudicotyledons</taxon>
        <taxon>Gunneridae</taxon>
        <taxon>Pentapetalae</taxon>
        <taxon>rosids</taxon>
        <taxon>fabids</taxon>
        <taxon>Fabales</taxon>
        <taxon>Fabaceae</taxon>
        <taxon>Papilionoideae</taxon>
        <taxon>50 kb inversion clade</taxon>
        <taxon>dalbergioids sensu lato</taxon>
        <taxon>Dalbergieae</taxon>
        <taxon>Pterocarpus clade</taxon>
        <taxon>Arachis</taxon>
    </lineage>
</organism>
<reference evidence="1 2" key="1">
    <citation type="submission" date="2019-01" db="EMBL/GenBank/DDBJ databases">
        <title>Sequencing of cultivated peanut Arachis hypogaea provides insights into genome evolution and oil improvement.</title>
        <authorList>
            <person name="Chen X."/>
        </authorList>
    </citation>
    <scope>NUCLEOTIDE SEQUENCE [LARGE SCALE GENOMIC DNA]</scope>
    <source>
        <strain evidence="2">cv. Fuhuasheng</strain>
        <tissue evidence="1">Leaves</tissue>
    </source>
</reference>
<protein>
    <submittedName>
        <fullName evidence="1">Uncharacterized protein</fullName>
    </submittedName>
</protein>
<proteinExistence type="predicted"/>
<sequence length="62" mass="7042">MDYPTAGGVTRTAYGIGNIDPDVIPLAIRHNSVIWSATVPLISFKCIEWYAYDRVRRQFGLR</sequence>
<dbReference type="EMBL" id="SDMP01000007">
    <property type="protein sequence ID" value="RYR49817.1"/>
    <property type="molecule type" value="Genomic_DNA"/>
</dbReference>
<gene>
    <name evidence="1" type="ORF">Ahy_A07g036335</name>
</gene>
<dbReference type="Proteomes" id="UP000289738">
    <property type="component" value="Chromosome A07"/>
</dbReference>